<keyword evidence="6 8" id="KW-0418">Kinase</keyword>
<sequence length="197" mass="22137">MSKIIFNFGVMNSSKSAQLLMTHHTYLNKGIKPLLIKPAIDDRDGVKTVSSRIGLSYEADLTLSDDMEIEDYLDKYFNEKGCSQVIMVDEAQFISPEIVHKIVSYARLHNLSVIAYGLLKTFQNKLFEGTQAWIEDSDTLVEVKTSCSVNGCNRKATCNLRLRDGKPVYNGDTVQIGGEESYIGTCYNHWANFMSNS</sequence>
<keyword evidence="5 8" id="KW-0547">Nucleotide-binding</keyword>
<dbReference type="PANTHER" id="PTHR11441">
    <property type="entry name" value="THYMIDINE KINASE"/>
    <property type="match status" value="1"/>
</dbReference>
<dbReference type="InterPro" id="IPR001267">
    <property type="entry name" value="Thymidine_kinase"/>
</dbReference>
<keyword evidence="4 8" id="KW-0808">Transferase</keyword>
<dbReference type="EC" id="2.7.1.21" evidence="2 8"/>
<reference evidence="10 11" key="1">
    <citation type="submission" date="2023-09" db="EMBL/GenBank/DDBJ databases">
        <title>Streptomyces sp. nov.: A antagonism against Alternaria gaisen Producing Streptochlin, Isolated from Tamarix root soil.</title>
        <authorList>
            <person name="Chen Y."/>
        </authorList>
    </citation>
    <scope>NUCLEOTIDE SEQUENCE [LARGE SCALE GENOMIC DNA]</scope>
    <source>
        <strain evidence="10 11">TRM76323</strain>
    </source>
</reference>
<name>A0ABU3QKP9_9ACTN</name>
<keyword evidence="3 8" id="KW-0237">DNA synthesis</keyword>
<dbReference type="Gene3D" id="3.30.60.20">
    <property type="match status" value="1"/>
</dbReference>
<dbReference type="SUPFAM" id="SSF52540">
    <property type="entry name" value="P-loop containing nucleoside triphosphate hydrolases"/>
    <property type="match status" value="1"/>
</dbReference>
<protein>
    <recommendedName>
        <fullName evidence="2 8">Thymidine kinase</fullName>
        <ecNumber evidence="2 8">2.7.1.21</ecNumber>
    </recommendedName>
</protein>
<dbReference type="Pfam" id="PF00265">
    <property type="entry name" value="TK"/>
    <property type="match status" value="1"/>
</dbReference>
<dbReference type="SUPFAM" id="SSF57716">
    <property type="entry name" value="Glucocorticoid receptor-like (DNA-binding domain)"/>
    <property type="match status" value="1"/>
</dbReference>
<dbReference type="Proteomes" id="UP001250181">
    <property type="component" value="Unassembled WGS sequence"/>
</dbReference>
<evidence type="ECO:0000256" key="5">
    <source>
        <dbReference type="ARBA" id="ARBA00022741"/>
    </source>
</evidence>
<evidence type="ECO:0000256" key="7">
    <source>
        <dbReference type="ARBA" id="ARBA00022840"/>
    </source>
</evidence>
<evidence type="ECO:0000256" key="2">
    <source>
        <dbReference type="ARBA" id="ARBA00012118"/>
    </source>
</evidence>
<evidence type="ECO:0000256" key="1">
    <source>
        <dbReference type="ARBA" id="ARBA00007587"/>
    </source>
</evidence>
<evidence type="ECO:0000313" key="10">
    <source>
        <dbReference type="EMBL" id="MDT9683350.1"/>
    </source>
</evidence>
<keyword evidence="11" id="KW-1185">Reference proteome</keyword>
<evidence type="ECO:0000313" key="11">
    <source>
        <dbReference type="Proteomes" id="UP001250181"/>
    </source>
</evidence>
<dbReference type="PIRSF" id="PIRSF035805">
    <property type="entry name" value="TK_cell"/>
    <property type="match status" value="1"/>
</dbReference>
<comment type="similarity">
    <text evidence="1 9">Belongs to the thymidine kinase family.</text>
</comment>
<evidence type="ECO:0000256" key="9">
    <source>
        <dbReference type="RuleBase" id="RU004165"/>
    </source>
</evidence>
<comment type="caution">
    <text evidence="10">The sequence shown here is derived from an EMBL/GenBank/DDBJ whole genome shotgun (WGS) entry which is preliminary data.</text>
</comment>
<comment type="catalytic activity">
    <reaction evidence="8">
        <text>thymidine + ATP = dTMP + ADP + H(+)</text>
        <dbReference type="Rhea" id="RHEA:19129"/>
        <dbReference type="ChEBI" id="CHEBI:15378"/>
        <dbReference type="ChEBI" id="CHEBI:17748"/>
        <dbReference type="ChEBI" id="CHEBI:30616"/>
        <dbReference type="ChEBI" id="CHEBI:63528"/>
        <dbReference type="ChEBI" id="CHEBI:456216"/>
        <dbReference type="EC" id="2.7.1.21"/>
    </reaction>
</comment>
<accession>A0ABU3QKP9</accession>
<evidence type="ECO:0000256" key="6">
    <source>
        <dbReference type="ARBA" id="ARBA00022777"/>
    </source>
</evidence>
<keyword evidence="7 8" id="KW-0067">ATP-binding</keyword>
<organism evidence="10 11">
    <name type="scientific">Streptomyces tamarix</name>
    <dbReference type="NCBI Taxonomy" id="3078565"/>
    <lineage>
        <taxon>Bacteria</taxon>
        <taxon>Bacillati</taxon>
        <taxon>Actinomycetota</taxon>
        <taxon>Actinomycetes</taxon>
        <taxon>Kitasatosporales</taxon>
        <taxon>Streptomycetaceae</taxon>
        <taxon>Streptomyces</taxon>
    </lineage>
</organism>
<gene>
    <name evidence="10" type="ORF">RND61_14890</name>
</gene>
<dbReference type="PANTHER" id="PTHR11441:SF0">
    <property type="entry name" value="THYMIDINE KINASE, CYTOSOLIC"/>
    <property type="match status" value="1"/>
</dbReference>
<proteinExistence type="inferred from homology"/>
<dbReference type="InterPro" id="IPR027417">
    <property type="entry name" value="P-loop_NTPase"/>
</dbReference>
<evidence type="ECO:0000256" key="8">
    <source>
        <dbReference type="RuleBase" id="RU000544"/>
    </source>
</evidence>
<dbReference type="RefSeq" id="WP_315878424.1">
    <property type="nucleotide sequence ID" value="NZ_JAWCTQ010000016.1"/>
</dbReference>
<evidence type="ECO:0000256" key="3">
    <source>
        <dbReference type="ARBA" id="ARBA00022634"/>
    </source>
</evidence>
<evidence type="ECO:0000256" key="4">
    <source>
        <dbReference type="ARBA" id="ARBA00022679"/>
    </source>
</evidence>
<dbReference type="EMBL" id="JAWCTQ010000016">
    <property type="protein sequence ID" value="MDT9683350.1"/>
    <property type="molecule type" value="Genomic_DNA"/>
</dbReference>
<dbReference type="Gene3D" id="3.40.50.300">
    <property type="entry name" value="P-loop containing nucleotide triphosphate hydrolases"/>
    <property type="match status" value="1"/>
</dbReference>